<evidence type="ECO:0000256" key="6">
    <source>
        <dbReference type="ARBA" id="ARBA00023004"/>
    </source>
</evidence>
<keyword evidence="7" id="KW-0411">Iron-sulfur</keyword>
<evidence type="ECO:0000256" key="3">
    <source>
        <dbReference type="ARBA" id="ARBA00022515"/>
    </source>
</evidence>
<dbReference type="Gene3D" id="1.20.930.80">
    <property type="match status" value="1"/>
</dbReference>
<dbReference type="STRING" id="478820.A0A196SI53"/>
<protein>
    <submittedName>
        <fullName evidence="10">DNA primase</fullName>
    </submittedName>
</protein>
<dbReference type="PANTHER" id="PTHR10537">
    <property type="entry name" value="DNA PRIMASE LARGE SUBUNIT"/>
    <property type="match status" value="1"/>
</dbReference>
<feature type="region of interest" description="Disordered" evidence="8">
    <location>
        <begin position="1"/>
        <end position="40"/>
    </location>
</feature>
<keyword evidence="6" id="KW-0408">Iron</keyword>
<dbReference type="AlphaFoldDB" id="A0A196SI53"/>
<comment type="caution">
    <text evidence="10">The sequence shown here is derived from an EMBL/GenBank/DDBJ whole genome shotgun (WGS) entry which is preliminary data.</text>
</comment>
<sequence>MRPARMWGSSPLPTAHSPTPSSKPTETATPAPIASSASHKANTVEELFSSQSLDKPLLTIATTLIQTEDRTKMLIQENTLRVLNSFYPFVRTVVFSKTTIELAGVTDHLLYQSSFKQAPGAGMSRSTNPYGTPFFKDMMIHLERTYASPFYGFCNGDVFIVGRRVNYDLGNIQPIPQPLDQQDAFIEALGARGYLFQTDAEDYFIFTKGSVPWSQLQDVVIGRPGYDNYLVNYFYYHPTVASLIDSTNAVLCVHQTDKDGSKAGFRDNPDRNWNLRLIGTQWYMGRTEFAPFMLERTAASRFLLTRRQAGRMVCDDAYTQQELEVLRKFIKPSMVCLQYLHRSTCGTLLPLCKEVYVVLWHGQFVNMQRKLWEKESRMHIVPGVGTESRLPIQSQQSFSSYVKAATTQNIKYDVVINDGHVKPQVALAVKSELPLGGHMIVFDTARPDKKHYEIISQFYHLVKDYPASAIVGQEFSGIRVYRKDDEARLSPLPTRVLNRQKSVSGMNVLGEKKIAEQSRSVGAFISFYPVEDLDSVPAEISIDTFEAYAKYRAELYMAIDQGKLDLKESSQSDDFEMRSLASVDQQSRERDIISHFIMRAAFSTNASDRMKFIEREVHLFSYRLKLFAKDDSLLDLFGIKVNTVRYEDMKELFTDPTYLEKGDYFSVPFEKALPFLSSRDLLLKNGVAYISLERVRKYTISLFEEELREGIEDFASRKHVFSDERYEESLKALTNIVIPGLSIARQSFPLCMMSMYKRLCDTSHLFYDGREQLGRFLRGIGLSMEGSLEFFQNQFTRKISIDKFNKEYAYNIRYMYGKEGRRVPLPPHPCSVLIKTRPSGEQCHGCPFAYMRDTELQGLLRSLHVDLEHTSHIVQYARDHNIEKACREYFLALHPGYPDEGVAMHPVMWYNKSRKYYEEKEKEKK</sequence>
<dbReference type="PANTHER" id="PTHR10537:SF3">
    <property type="entry name" value="DNA PRIMASE LARGE SUBUNIT"/>
    <property type="match status" value="1"/>
</dbReference>
<evidence type="ECO:0000313" key="11">
    <source>
        <dbReference type="Proteomes" id="UP000078348"/>
    </source>
</evidence>
<reference evidence="10 11" key="1">
    <citation type="submission" date="2016-05" db="EMBL/GenBank/DDBJ databases">
        <title>Nuclear genome of Blastocystis sp. subtype 1 NandII.</title>
        <authorList>
            <person name="Gentekaki E."/>
            <person name="Curtis B."/>
            <person name="Stairs C."/>
            <person name="Eme L."/>
            <person name="Herman E."/>
            <person name="Klimes V."/>
            <person name="Arias M.C."/>
            <person name="Elias M."/>
            <person name="Hilliou F."/>
            <person name="Klute M."/>
            <person name="Malik S.-B."/>
            <person name="Pightling A."/>
            <person name="Rachubinski R."/>
            <person name="Salas D."/>
            <person name="Schlacht A."/>
            <person name="Suga H."/>
            <person name="Archibald J."/>
            <person name="Ball S.G."/>
            <person name="Clark G."/>
            <person name="Dacks J."/>
            <person name="Van Der Giezen M."/>
            <person name="Tsaousis A."/>
            <person name="Roger A."/>
        </authorList>
    </citation>
    <scope>NUCLEOTIDE SEQUENCE [LARGE SCALE GENOMIC DNA]</scope>
    <source>
        <strain evidence="11">ATCC 50177 / NandII</strain>
    </source>
</reference>
<feature type="compositionally biased region" description="Low complexity" evidence="8">
    <location>
        <begin position="24"/>
        <end position="38"/>
    </location>
</feature>
<organism evidence="10 11">
    <name type="scientific">Blastocystis sp. subtype 1 (strain ATCC 50177 / NandII)</name>
    <dbReference type="NCBI Taxonomy" id="478820"/>
    <lineage>
        <taxon>Eukaryota</taxon>
        <taxon>Sar</taxon>
        <taxon>Stramenopiles</taxon>
        <taxon>Bigyra</taxon>
        <taxon>Opalozoa</taxon>
        <taxon>Opalinata</taxon>
        <taxon>Blastocystidae</taxon>
        <taxon>Blastocystis</taxon>
    </lineage>
</organism>
<feature type="domain" description="DNA primase large subunit C-terminal" evidence="9">
    <location>
        <begin position="743"/>
        <end position="910"/>
    </location>
</feature>
<dbReference type="GO" id="GO:0046872">
    <property type="term" value="F:metal ion binding"/>
    <property type="evidence" value="ECO:0007669"/>
    <property type="project" value="UniProtKB-KW"/>
</dbReference>
<evidence type="ECO:0000256" key="1">
    <source>
        <dbReference type="ARBA" id="ARBA00001966"/>
    </source>
</evidence>
<dbReference type="GO" id="GO:0005658">
    <property type="term" value="C:alpha DNA polymerase:primase complex"/>
    <property type="evidence" value="ECO:0007669"/>
    <property type="project" value="TreeGrafter"/>
</dbReference>
<dbReference type="Pfam" id="PF26466">
    <property type="entry name" value="DNA_primase_lrg_N"/>
    <property type="match status" value="1"/>
</dbReference>
<keyword evidence="3" id="KW-0639">Primosome</keyword>
<dbReference type="GO" id="GO:0051539">
    <property type="term" value="F:4 iron, 4 sulfur cluster binding"/>
    <property type="evidence" value="ECO:0007669"/>
    <property type="project" value="UniProtKB-KW"/>
</dbReference>
<evidence type="ECO:0000256" key="4">
    <source>
        <dbReference type="ARBA" id="ARBA00022705"/>
    </source>
</evidence>
<proteinExistence type="predicted"/>
<evidence type="ECO:0000256" key="8">
    <source>
        <dbReference type="SAM" id="MobiDB-lite"/>
    </source>
</evidence>
<comment type="cofactor">
    <cofactor evidence="1">
        <name>[4Fe-4S] cluster</name>
        <dbReference type="ChEBI" id="CHEBI:49883"/>
    </cofactor>
</comment>
<dbReference type="GO" id="GO:0006269">
    <property type="term" value="P:DNA replication, synthesis of primer"/>
    <property type="evidence" value="ECO:0007669"/>
    <property type="project" value="UniProtKB-KW"/>
</dbReference>
<dbReference type="GO" id="GO:0006270">
    <property type="term" value="P:DNA replication initiation"/>
    <property type="evidence" value="ECO:0007669"/>
    <property type="project" value="TreeGrafter"/>
</dbReference>
<dbReference type="Proteomes" id="UP000078348">
    <property type="component" value="Unassembled WGS sequence"/>
</dbReference>
<evidence type="ECO:0000313" key="10">
    <source>
        <dbReference type="EMBL" id="OAO15991.1"/>
    </source>
</evidence>
<gene>
    <name evidence="10" type="ORF">AV274_2307</name>
</gene>
<keyword evidence="4" id="KW-0235">DNA replication</keyword>
<evidence type="ECO:0000259" key="9">
    <source>
        <dbReference type="Pfam" id="PF04104"/>
    </source>
</evidence>
<keyword evidence="5" id="KW-0479">Metal-binding</keyword>
<accession>A0A196SI53</accession>
<keyword evidence="2" id="KW-0004">4Fe-4S</keyword>
<dbReference type="EMBL" id="LXWW01000106">
    <property type="protein sequence ID" value="OAO15991.1"/>
    <property type="molecule type" value="Genomic_DNA"/>
</dbReference>
<dbReference type="Pfam" id="PF04104">
    <property type="entry name" value="DNA_primase_lrg"/>
    <property type="match status" value="1"/>
</dbReference>
<evidence type="ECO:0000256" key="2">
    <source>
        <dbReference type="ARBA" id="ARBA00022485"/>
    </source>
</evidence>
<name>A0A196SI53_BLAHN</name>
<dbReference type="InterPro" id="IPR007238">
    <property type="entry name" value="DNA_primase_lsu_euk/arc"/>
</dbReference>
<dbReference type="OrthoDB" id="421393at2759"/>
<dbReference type="InterPro" id="IPR058560">
    <property type="entry name" value="DNA_primase_C"/>
</dbReference>
<keyword evidence="11" id="KW-1185">Reference proteome</keyword>
<evidence type="ECO:0000256" key="7">
    <source>
        <dbReference type="ARBA" id="ARBA00023014"/>
    </source>
</evidence>
<evidence type="ECO:0000256" key="5">
    <source>
        <dbReference type="ARBA" id="ARBA00022723"/>
    </source>
</evidence>